<evidence type="ECO:0000313" key="11">
    <source>
        <dbReference type="EMBL" id="NYF77828.1"/>
    </source>
</evidence>
<dbReference type="SUPFAM" id="SSF56935">
    <property type="entry name" value="Porins"/>
    <property type="match status" value="1"/>
</dbReference>
<organism evidence="11 12">
    <name type="scientific">Granulicella arctica</name>
    <dbReference type="NCBI Taxonomy" id="940613"/>
    <lineage>
        <taxon>Bacteria</taxon>
        <taxon>Pseudomonadati</taxon>
        <taxon>Acidobacteriota</taxon>
        <taxon>Terriglobia</taxon>
        <taxon>Terriglobales</taxon>
        <taxon>Acidobacteriaceae</taxon>
        <taxon>Granulicella</taxon>
    </lineage>
</organism>
<dbReference type="GO" id="GO:0009279">
    <property type="term" value="C:cell outer membrane"/>
    <property type="evidence" value="ECO:0007669"/>
    <property type="project" value="UniProtKB-SubCell"/>
</dbReference>
<dbReference type="InterPro" id="IPR039426">
    <property type="entry name" value="TonB-dep_rcpt-like"/>
</dbReference>
<comment type="subcellular location">
    <subcellularLocation>
        <location evidence="1">Cell outer membrane</location>
        <topology evidence="1">Multi-pass membrane protein</topology>
    </subcellularLocation>
</comment>
<evidence type="ECO:0000256" key="3">
    <source>
        <dbReference type="ARBA" id="ARBA00022452"/>
    </source>
</evidence>
<keyword evidence="3" id="KW-1134">Transmembrane beta strand</keyword>
<evidence type="ECO:0000256" key="5">
    <source>
        <dbReference type="ARBA" id="ARBA00022729"/>
    </source>
</evidence>
<evidence type="ECO:0000256" key="7">
    <source>
        <dbReference type="ARBA" id="ARBA00023237"/>
    </source>
</evidence>
<keyword evidence="12" id="KW-1185">Reference proteome</keyword>
<keyword evidence="2" id="KW-0813">Transport</keyword>
<sequence length="1273" mass="136830">MSSCTELYFRESSRRSTKTFPCRVFAVAALLFLAAVSHAQSTGSVDGTVRDSAGALVPKASIVLVNETTKDRRTTTSNSQGDFTINAITPGTYDLTVTSLGFDAYEVAGIQVHPGDHASIAKISLKVGEVSIKVVVSSTVAGVNLDSPEKSSLITAEDLKRLSTVGRDATELIKFLPGFAVSTGGSLNNVSTANSAQNMGFGSSSASSFSANGATPQTGASTVVSDGASVMDPGDMGASIQNVNMDMVQEVKVQTSNFGADSAKGPVVINAVGKSGGSEFHGTAYIFARNGALNANDWYSNYQSAARPPTSYYYPGGNVGGPVLVPGTSFNRNHKLRFFAGFEVYKQDLFYGLLQSFIPTPRMLSGDLTPASIAAALNISPQVLQTTCPTFYTTNGAGSTAPTLNGSGGFCFSPGTNGTTYTQQSQIISSGTVVGNGNGLLQVDPRAQIYAKFWPKINRVPQAVPASNLISDGYNYQNSLTNTANGYQYQVRADQDFTDSTKLNVTYKYEKSNFQEPVKNEYYAGSDIIPYPTPEYSQTTSKGVNLNFTKVFGTSLTNEIVSSGVLYNQPAQFANPSLVQDSTTGWTGGRYYNNGAHQLPGIVDYENGVPDFAMAYDPLGTGKFLHKFSYNAGDNLTKQIRSHTLKVGVYFETSGNNQLPYNFTQGENTFNHYNSGCATNDGLHVSGLQNNVANFLQGCSGFSQSSSSLAANLRYRTLDFYATDEWKATRKLTLTLGIRFDHLGAWYNPDGLGLAVWNAPEQHVLSTQVTQDPHTYPGISWHQTNSSVPLSGQPTRPLFYSPRVGLAYDLYGDGRTTLRGGFGVYRFHDSTNDSSGALGTTLGIQNYVTPSNVSCTFDQITGAQNMNTTPGQGCIPMSGSSSQAQPFTIYALDQRDSKQPVTYNYNFTVDQVMPFGGNLEVSYVGNQSHDTFTEGNLSNQNYIPLGGLFQPDPVTGAVSQAGSSQQVIADYRPYPNYTQVYVPNHIGYGNYNALQVSYNKQKGAFIYGANYTWSKALGVRGDYRTGAVGDPSNLRNNYGYLGFNRNNIVNATYSWQVGNAYKGNRYVRHLLNQWEFSGITGLQSGPDVAVLAGGGNFNLSAAISYTPAGSNTAIPVSTGNTAFLGTPDITLQPVVTCDPRKNLKSNPLYGRQYFNGSCFGLPAYGSNGNFDLPDVHGPAYFNTDLTVQRTLKLSEKQNLQFRIAGFNFINHPLPAFTGGTNLGLNLGFGLPVGYTATTPQAAFAAAVQNTANFGYTPYKQGYRIVEVGARYNF</sequence>
<name>A0A7Y9PDB4_9BACT</name>
<dbReference type="GO" id="GO:0030246">
    <property type="term" value="F:carbohydrate binding"/>
    <property type="evidence" value="ECO:0007669"/>
    <property type="project" value="InterPro"/>
</dbReference>
<protein>
    <recommendedName>
        <fullName evidence="10">TonB-dependent transporter Oar-like beta-barrel domain-containing protein</fullName>
    </recommendedName>
</protein>
<evidence type="ECO:0000313" key="12">
    <source>
        <dbReference type="Proteomes" id="UP000589520"/>
    </source>
</evidence>
<feature type="domain" description="TonB-dependent transporter Oar-like beta-barrel" evidence="10">
    <location>
        <begin position="274"/>
        <end position="1229"/>
    </location>
</feature>
<dbReference type="GO" id="GO:0044718">
    <property type="term" value="P:siderophore transmembrane transport"/>
    <property type="evidence" value="ECO:0007669"/>
    <property type="project" value="TreeGrafter"/>
</dbReference>
<feature type="compositionally biased region" description="Polar residues" evidence="8">
    <location>
        <begin position="212"/>
        <end position="224"/>
    </location>
</feature>
<dbReference type="InterPro" id="IPR057601">
    <property type="entry name" value="Oar-like_b-barrel"/>
</dbReference>
<gene>
    <name evidence="11" type="ORF">HDF17_000115</name>
</gene>
<dbReference type="RefSeq" id="WP_179486727.1">
    <property type="nucleotide sequence ID" value="NZ_JACCCW010000001.1"/>
</dbReference>
<keyword evidence="7" id="KW-0998">Cell outer membrane</keyword>
<keyword evidence="4" id="KW-0812">Transmembrane</keyword>
<dbReference type="Gene3D" id="2.60.40.1120">
    <property type="entry name" value="Carboxypeptidase-like, regulatory domain"/>
    <property type="match status" value="1"/>
</dbReference>
<dbReference type="InterPro" id="IPR013784">
    <property type="entry name" value="Carb-bd-like_fold"/>
</dbReference>
<dbReference type="PANTHER" id="PTHR30069:SF29">
    <property type="entry name" value="HEMOGLOBIN AND HEMOGLOBIN-HAPTOGLOBIN-BINDING PROTEIN 1-RELATED"/>
    <property type="match status" value="1"/>
</dbReference>
<evidence type="ECO:0000256" key="1">
    <source>
        <dbReference type="ARBA" id="ARBA00004571"/>
    </source>
</evidence>
<evidence type="ECO:0000259" key="10">
    <source>
        <dbReference type="Pfam" id="PF25183"/>
    </source>
</evidence>
<keyword evidence="5 9" id="KW-0732">Signal</keyword>
<keyword evidence="6" id="KW-0472">Membrane</keyword>
<dbReference type="SUPFAM" id="SSF49452">
    <property type="entry name" value="Starch-binding domain-like"/>
    <property type="match status" value="1"/>
</dbReference>
<evidence type="ECO:0000256" key="9">
    <source>
        <dbReference type="SAM" id="SignalP"/>
    </source>
</evidence>
<dbReference type="Gene3D" id="2.40.170.20">
    <property type="entry name" value="TonB-dependent receptor, beta-barrel domain"/>
    <property type="match status" value="1"/>
</dbReference>
<feature type="region of interest" description="Disordered" evidence="8">
    <location>
        <begin position="207"/>
        <end position="228"/>
    </location>
</feature>
<evidence type="ECO:0000256" key="2">
    <source>
        <dbReference type="ARBA" id="ARBA00022448"/>
    </source>
</evidence>
<dbReference type="EMBL" id="JACCCW010000001">
    <property type="protein sequence ID" value="NYF77828.1"/>
    <property type="molecule type" value="Genomic_DNA"/>
</dbReference>
<dbReference type="Pfam" id="PF25183">
    <property type="entry name" value="OMP_b-brl_4"/>
    <property type="match status" value="1"/>
</dbReference>
<dbReference type="Pfam" id="PF13620">
    <property type="entry name" value="CarboxypepD_reg"/>
    <property type="match status" value="1"/>
</dbReference>
<feature type="signal peptide" evidence="9">
    <location>
        <begin position="1"/>
        <end position="39"/>
    </location>
</feature>
<feature type="chain" id="PRO_5030950769" description="TonB-dependent transporter Oar-like beta-barrel domain-containing protein" evidence="9">
    <location>
        <begin position="40"/>
        <end position="1273"/>
    </location>
</feature>
<proteinExistence type="predicted"/>
<dbReference type="InterPro" id="IPR036942">
    <property type="entry name" value="Beta-barrel_TonB_sf"/>
</dbReference>
<accession>A0A7Y9PDB4</accession>
<comment type="caution">
    <text evidence="11">The sequence shown here is derived from an EMBL/GenBank/DDBJ whole genome shotgun (WGS) entry which is preliminary data.</text>
</comment>
<dbReference type="GO" id="GO:0015344">
    <property type="term" value="F:siderophore uptake transmembrane transporter activity"/>
    <property type="evidence" value="ECO:0007669"/>
    <property type="project" value="TreeGrafter"/>
</dbReference>
<evidence type="ECO:0000256" key="8">
    <source>
        <dbReference type="SAM" id="MobiDB-lite"/>
    </source>
</evidence>
<dbReference type="AlphaFoldDB" id="A0A7Y9PDB4"/>
<dbReference type="Proteomes" id="UP000589520">
    <property type="component" value="Unassembled WGS sequence"/>
</dbReference>
<evidence type="ECO:0000256" key="6">
    <source>
        <dbReference type="ARBA" id="ARBA00023136"/>
    </source>
</evidence>
<evidence type="ECO:0000256" key="4">
    <source>
        <dbReference type="ARBA" id="ARBA00022692"/>
    </source>
</evidence>
<reference evidence="11 12" key="1">
    <citation type="submission" date="2020-07" db="EMBL/GenBank/DDBJ databases">
        <title>Genomic Encyclopedia of Type Strains, Phase IV (KMG-V): Genome sequencing to study the core and pangenomes of soil and plant-associated prokaryotes.</title>
        <authorList>
            <person name="Whitman W."/>
        </authorList>
    </citation>
    <scope>NUCLEOTIDE SEQUENCE [LARGE SCALE GENOMIC DNA]</scope>
    <source>
        <strain evidence="11 12">X4EP2</strain>
    </source>
</reference>
<dbReference type="PANTHER" id="PTHR30069">
    <property type="entry name" value="TONB-DEPENDENT OUTER MEMBRANE RECEPTOR"/>
    <property type="match status" value="1"/>
</dbReference>